<name>A0ACC3NUE0_9PEZI</name>
<accession>A0ACC3NUE0</accession>
<gene>
    <name evidence="1" type="ORF">LTR37_001844</name>
</gene>
<proteinExistence type="predicted"/>
<protein>
    <submittedName>
        <fullName evidence="1">Uncharacterized protein</fullName>
    </submittedName>
</protein>
<evidence type="ECO:0000313" key="2">
    <source>
        <dbReference type="Proteomes" id="UP001281147"/>
    </source>
</evidence>
<reference evidence="1" key="1">
    <citation type="submission" date="2023-07" db="EMBL/GenBank/DDBJ databases">
        <title>Black Yeasts Isolated from many extreme environments.</title>
        <authorList>
            <person name="Coleine C."/>
            <person name="Stajich J.E."/>
            <person name="Selbmann L."/>
        </authorList>
    </citation>
    <scope>NUCLEOTIDE SEQUENCE</scope>
    <source>
        <strain evidence="1">CCFEE 5714</strain>
    </source>
</reference>
<keyword evidence="2" id="KW-1185">Reference proteome</keyword>
<sequence>MYLLNARTRRLEFFIGDEVPKYAILSHTGVKDEVSFQDIMTGHSHKIKAKDGFLKIKFSCDQALVDDLGYVWVDNCCIDKTSSAELSEAINSMFNWYARSEVCYAYLADVDCGNADELDWLTVAHFRAAAGSREAGVHKKILNLGVVEPNQSLLQEIYEDLLRDTLSGISVAARMSWAAHRKTTREEDEAYSLLGIFGVNMSLLYGEEARAFERLQHEIMRSPDDQSIFAWDQDAWRPWLLAPSVRSFSGCADVTLCSPRDPVGYEMKKGALHIIMPLLPSEESLRLGWSSCFEDVGPWYAPRLRLGLLNCQKYGSVLAIRLEIPSLPERTTENGSASREAKETETTSILSGYRNGMFRNPRRIVPIGSNMARKAEQRAIVLRDYEDQPLINLPKHGCLVWLHLAHDPAFGDLLLESAWTPDDLGLSLSKKRPFNPHGEGNFTRIALLSGPIRTRHGAWTEMTTAAVFLRVPNERKGIAVCFTYRVIPFMHGDLTGLEMIHTADSSLEAHCTALKESTLRKVIDSEHATREQSLQIDGARKITVRMNYGGPGYLLLGNTMVIEVIPSSSSPAPGVTSFAEPVPNYNRRTSMDSDPLALDDNMTEYIHRILAIEKAPTMQA</sequence>
<dbReference type="EMBL" id="JAUTXU010000010">
    <property type="protein sequence ID" value="KAK3723121.1"/>
    <property type="molecule type" value="Genomic_DNA"/>
</dbReference>
<organism evidence="1 2">
    <name type="scientific">Vermiconidia calcicola</name>
    <dbReference type="NCBI Taxonomy" id="1690605"/>
    <lineage>
        <taxon>Eukaryota</taxon>
        <taxon>Fungi</taxon>
        <taxon>Dikarya</taxon>
        <taxon>Ascomycota</taxon>
        <taxon>Pezizomycotina</taxon>
        <taxon>Dothideomycetes</taxon>
        <taxon>Dothideomycetidae</taxon>
        <taxon>Mycosphaerellales</taxon>
        <taxon>Extremaceae</taxon>
        <taxon>Vermiconidia</taxon>
    </lineage>
</organism>
<comment type="caution">
    <text evidence="1">The sequence shown here is derived from an EMBL/GenBank/DDBJ whole genome shotgun (WGS) entry which is preliminary data.</text>
</comment>
<dbReference type="Proteomes" id="UP001281147">
    <property type="component" value="Unassembled WGS sequence"/>
</dbReference>
<evidence type="ECO:0000313" key="1">
    <source>
        <dbReference type="EMBL" id="KAK3723121.1"/>
    </source>
</evidence>